<accession>A0A4Y2FHX6</accession>
<name>A0A4Y2FHX6_ARAVE</name>
<feature type="compositionally biased region" description="Polar residues" evidence="1">
    <location>
        <begin position="96"/>
        <end position="112"/>
    </location>
</feature>
<dbReference type="AlphaFoldDB" id="A0A4Y2FHX6"/>
<evidence type="ECO:0000256" key="1">
    <source>
        <dbReference type="SAM" id="MobiDB-lite"/>
    </source>
</evidence>
<organism evidence="2 3">
    <name type="scientific">Araneus ventricosus</name>
    <name type="common">Orbweaver spider</name>
    <name type="synonym">Epeira ventricosa</name>
    <dbReference type="NCBI Taxonomy" id="182803"/>
    <lineage>
        <taxon>Eukaryota</taxon>
        <taxon>Metazoa</taxon>
        <taxon>Ecdysozoa</taxon>
        <taxon>Arthropoda</taxon>
        <taxon>Chelicerata</taxon>
        <taxon>Arachnida</taxon>
        <taxon>Araneae</taxon>
        <taxon>Araneomorphae</taxon>
        <taxon>Entelegynae</taxon>
        <taxon>Araneoidea</taxon>
        <taxon>Araneidae</taxon>
        <taxon>Araneus</taxon>
    </lineage>
</organism>
<evidence type="ECO:0000313" key="2">
    <source>
        <dbReference type="EMBL" id="GBM39979.1"/>
    </source>
</evidence>
<keyword evidence="3" id="KW-1185">Reference proteome</keyword>
<proteinExistence type="predicted"/>
<protein>
    <submittedName>
        <fullName evidence="2">Uncharacterized protein</fullName>
    </submittedName>
</protein>
<dbReference type="EMBL" id="BGPR01000912">
    <property type="protein sequence ID" value="GBM39979.1"/>
    <property type="molecule type" value="Genomic_DNA"/>
</dbReference>
<gene>
    <name evidence="2" type="ORF">AVEN_142251_1</name>
</gene>
<sequence>MIVQKSFCEVNGVKQSNTQDNGEFSLSTNFRKHVAQVTGKIVSAIDYNEKTTHSCNEQFSTLISDSTNSQQHNYNTYSTFNSAQLISFLARTADETQSVPNGSSTPRPNTSGFKRGPISPTEPCLSHEFSAYSSVFPFLIGDIEKRVEFSGTHLCKVVFTSPRRAPKGRCPHPYLPL</sequence>
<reference evidence="2 3" key="1">
    <citation type="journal article" date="2019" name="Sci. Rep.">
        <title>Orb-weaving spider Araneus ventricosus genome elucidates the spidroin gene catalogue.</title>
        <authorList>
            <person name="Kono N."/>
            <person name="Nakamura H."/>
            <person name="Ohtoshi R."/>
            <person name="Moran D.A.P."/>
            <person name="Shinohara A."/>
            <person name="Yoshida Y."/>
            <person name="Fujiwara M."/>
            <person name="Mori M."/>
            <person name="Tomita M."/>
            <person name="Arakawa K."/>
        </authorList>
    </citation>
    <scope>NUCLEOTIDE SEQUENCE [LARGE SCALE GENOMIC DNA]</scope>
</reference>
<feature type="region of interest" description="Disordered" evidence="1">
    <location>
        <begin position="96"/>
        <end position="118"/>
    </location>
</feature>
<evidence type="ECO:0000313" key="3">
    <source>
        <dbReference type="Proteomes" id="UP000499080"/>
    </source>
</evidence>
<comment type="caution">
    <text evidence="2">The sequence shown here is derived from an EMBL/GenBank/DDBJ whole genome shotgun (WGS) entry which is preliminary data.</text>
</comment>
<dbReference type="Proteomes" id="UP000499080">
    <property type="component" value="Unassembled WGS sequence"/>
</dbReference>